<organism evidence="2 3">
    <name type="scientific">Elysia crispata</name>
    <name type="common">lettuce slug</name>
    <dbReference type="NCBI Taxonomy" id="231223"/>
    <lineage>
        <taxon>Eukaryota</taxon>
        <taxon>Metazoa</taxon>
        <taxon>Spiralia</taxon>
        <taxon>Lophotrochozoa</taxon>
        <taxon>Mollusca</taxon>
        <taxon>Gastropoda</taxon>
        <taxon>Heterobranchia</taxon>
        <taxon>Euthyneura</taxon>
        <taxon>Panpulmonata</taxon>
        <taxon>Sacoglossa</taxon>
        <taxon>Placobranchoidea</taxon>
        <taxon>Plakobranchidae</taxon>
        <taxon>Elysia</taxon>
    </lineage>
</organism>
<keyword evidence="3" id="KW-1185">Reference proteome</keyword>
<sequence length="131" mass="14400">MSGNVKVFVSNFLARCAIMQSKNKYSEFQTRGISQERQRTVVTACILAGLHTESLPGAQRGGASRGRSASLESIWLVRVRSCMSLLLTSSCGELVRQCWEQARVQTRGTELLTEPSSPKSLKASRAKSYLS</sequence>
<comment type="caution">
    <text evidence="2">The sequence shown here is derived from an EMBL/GenBank/DDBJ whole genome shotgun (WGS) entry which is preliminary data.</text>
</comment>
<evidence type="ECO:0000256" key="1">
    <source>
        <dbReference type="SAM" id="MobiDB-lite"/>
    </source>
</evidence>
<evidence type="ECO:0000313" key="2">
    <source>
        <dbReference type="EMBL" id="KAK3726514.1"/>
    </source>
</evidence>
<dbReference type="AlphaFoldDB" id="A0AAE0XYL8"/>
<gene>
    <name evidence="2" type="ORF">RRG08_007290</name>
</gene>
<accession>A0AAE0XYL8</accession>
<feature type="region of interest" description="Disordered" evidence="1">
    <location>
        <begin position="109"/>
        <end position="131"/>
    </location>
</feature>
<proteinExistence type="predicted"/>
<reference evidence="2" key="1">
    <citation type="journal article" date="2023" name="G3 (Bethesda)">
        <title>A reference genome for the long-term kleptoplast-retaining sea slug Elysia crispata morphotype clarki.</title>
        <authorList>
            <person name="Eastman K.E."/>
            <person name="Pendleton A.L."/>
            <person name="Shaikh M.A."/>
            <person name="Suttiyut T."/>
            <person name="Ogas R."/>
            <person name="Tomko P."/>
            <person name="Gavelis G."/>
            <person name="Widhalm J.R."/>
            <person name="Wisecaver J.H."/>
        </authorList>
    </citation>
    <scope>NUCLEOTIDE SEQUENCE</scope>
    <source>
        <strain evidence="2">ECLA1</strain>
    </source>
</reference>
<name>A0AAE0XYL8_9GAST</name>
<feature type="compositionally biased region" description="Polar residues" evidence="1">
    <location>
        <begin position="109"/>
        <end position="119"/>
    </location>
</feature>
<evidence type="ECO:0000313" key="3">
    <source>
        <dbReference type="Proteomes" id="UP001283361"/>
    </source>
</evidence>
<dbReference type="EMBL" id="JAWDGP010007301">
    <property type="protein sequence ID" value="KAK3726514.1"/>
    <property type="molecule type" value="Genomic_DNA"/>
</dbReference>
<protein>
    <submittedName>
        <fullName evidence="2">Uncharacterized protein</fullName>
    </submittedName>
</protein>
<dbReference type="Proteomes" id="UP001283361">
    <property type="component" value="Unassembled WGS sequence"/>
</dbReference>